<name>A0A9W6LTM1_9HYPH</name>
<dbReference type="RefSeq" id="WP_281804808.1">
    <property type="nucleotide sequence ID" value="NZ_BSEC01000001.1"/>
</dbReference>
<dbReference type="EMBL" id="BSEC01000001">
    <property type="protein sequence ID" value="GLI94672.1"/>
    <property type="molecule type" value="Genomic_DNA"/>
</dbReference>
<sequence length="59" mass="6513">MIQIGHETARVPLIETRRLADHERAKDRAERNAKRVERGKGGGTLDGGPAAQIHQSFLP</sequence>
<gene>
    <name evidence="2" type="ORF">LMG27198_36640</name>
</gene>
<organism evidence="2 3">
    <name type="scientific">Methylocystis echinoides</name>
    <dbReference type="NCBI Taxonomy" id="29468"/>
    <lineage>
        <taxon>Bacteria</taxon>
        <taxon>Pseudomonadati</taxon>
        <taxon>Pseudomonadota</taxon>
        <taxon>Alphaproteobacteria</taxon>
        <taxon>Hyphomicrobiales</taxon>
        <taxon>Methylocystaceae</taxon>
        <taxon>Methylocystis</taxon>
    </lineage>
</organism>
<reference evidence="2" key="1">
    <citation type="journal article" date="2023" name="Int. J. Syst. Evol. Microbiol.">
        <title>Methylocystis iwaonis sp. nov., a type II methane-oxidizing bacterium from surface soil of a rice paddy field in Japan, and emended description of the genus Methylocystis (ex Whittenbury et al. 1970) Bowman et al. 1993.</title>
        <authorList>
            <person name="Kaise H."/>
            <person name="Sawadogo J.B."/>
            <person name="Alam M.S."/>
            <person name="Ueno C."/>
            <person name="Dianou D."/>
            <person name="Shinjo R."/>
            <person name="Asakawa S."/>
        </authorList>
    </citation>
    <scope>NUCLEOTIDE SEQUENCE</scope>
    <source>
        <strain evidence="2">LMG27198</strain>
    </source>
</reference>
<keyword evidence="3" id="KW-1185">Reference proteome</keyword>
<protein>
    <submittedName>
        <fullName evidence="2">Uncharacterized protein</fullName>
    </submittedName>
</protein>
<dbReference type="Proteomes" id="UP001144323">
    <property type="component" value="Unassembled WGS sequence"/>
</dbReference>
<evidence type="ECO:0000313" key="3">
    <source>
        <dbReference type="Proteomes" id="UP001144323"/>
    </source>
</evidence>
<accession>A0A9W6LTM1</accession>
<feature type="region of interest" description="Disordered" evidence="1">
    <location>
        <begin position="20"/>
        <end position="59"/>
    </location>
</feature>
<dbReference type="AlphaFoldDB" id="A0A9W6LTM1"/>
<evidence type="ECO:0000256" key="1">
    <source>
        <dbReference type="SAM" id="MobiDB-lite"/>
    </source>
</evidence>
<comment type="caution">
    <text evidence="2">The sequence shown here is derived from an EMBL/GenBank/DDBJ whole genome shotgun (WGS) entry which is preliminary data.</text>
</comment>
<feature type="compositionally biased region" description="Basic and acidic residues" evidence="1">
    <location>
        <begin position="20"/>
        <end position="40"/>
    </location>
</feature>
<proteinExistence type="predicted"/>
<evidence type="ECO:0000313" key="2">
    <source>
        <dbReference type="EMBL" id="GLI94672.1"/>
    </source>
</evidence>